<accession>A0A0T7GDS4</accession>
<organism evidence="1 2">
    <name type="scientific">Neorhizobium galegae bv. officinalis</name>
    <dbReference type="NCBI Taxonomy" id="323656"/>
    <lineage>
        <taxon>Bacteria</taxon>
        <taxon>Pseudomonadati</taxon>
        <taxon>Pseudomonadota</taxon>
        <taxon>Alphaproteobacteria</taxon>
        <taxon>Hyphomicrobiales</taxon>
        <taxon>Rhizobiaceae</taxon>
        <taxon>Rhizobium/Agrobacterium group</taxon>
        <taxon>Neorhizobium</taxon>
    </lineage>
</organism>
<dbReference type="EMBL" id="CCRK01000002">
    <property type="protein sequence ID" value="CDZ45455.1"/>
    <property type="molecule type" value="Genomic_DNA"/>
</dbReference>
<evidence type="ECO:0000313" key="2">
    <source>
        <dbReference type="Proteomes" id="UP000039660"/>
    </source>
</evidence>
<gene>
    <name evidence="1" type="ORF">NGAL_HAMBI1189_08690</name>
</gene>
<proteinExistence type="predicted"/>
<protein>
    <submittedName>
        <fullName evidence="1">Uncharacterized protein</fullName>
    </submittedName>
</protein>
<reference evidence="1 2" key="1">
    <citation type="submission" date="2014-08" db="EMBL/GenBank/DDBJ databases">
        <authorList>
            <person name="Chen Y.-H."/>
        </authorList>
    </citation>
    <scope>NUCLEOTIDE SEQUENCE [LARGE SCALE GENOMIC DNA]</scope>
</reference>
<dbReference type="AlphaFoldDB" id="A0A0T7GDS4"/>
<dbReference type="Proteomes" id="UP000039660">
    <property type="component" value="Unassembled WGS sequence"/>
</dbReference>
<evidence type="ECO:0000313" key="1">
    <source>
        <dbReference type="EMBL" id="CDZ45455.1"/>
    </source>
</evidence>
<sequence>MVEDGRCRNPMLLQELWRCGIGVSFRSDNMRISGDWLEDWISERSKSWQMMWFPSQVA</sequence>
<name>A0A0T7GDS4_NEOGA</name>